<dbReference type="Pfam" id="PF07690">
    <property type="entry name" value="MFS_1"/>
    <property type="match status" value="1"/>
</dbReference>
<feature type="transmembrane region" description="Helical" evidence="6">
    <location>
        <begin position="290"/>
        <end position="312"/>
    </location>
</feature>
<sequence>MSQITTPGHFGALESNANVKSAVKKFYSRMLPLVVLMLLINQVDRTNIGFVQDAFSKDLGIGASAFGFGAGLFFIGYAIFEVPSNVLLQKFGARIWLARIMVSWGIVTVLMAFTHNEMIFYLLRFLLGVMEAGFFPGVIFYFSKWLPDAYRGRAVAVFLSASALAYIVTGPISGALLEMHGLFDVAGWRWMFIIEGVVSILVGLVALGLLVSHIADAKWLTFAEKADLQAAVEADESIRRADNDGVSTWKLLFQPQILKLCGIYFVSVMTGYTVTFWLPGILAKIEGISSIQIGLLTSIPWIAAVIAMYLLAKLTDNRGGRKPLVVGSMLLMGVGMFLAVTPNPWFALFALTLAAVGYKTCNSVFWSMTSVSLDPKILAAGIALVNSLGNLGGFVAPTAFGIIKERTGSIEGGLMGLAACSIIGIALTLSLKLRKGV</sequence>
<feature type="transmembrane region" description="Helical" evidence="6">
    <location>
        <begin position="324"/>
        <end position="340"/>
    </location>
</feature>
<accession>A0ABP9TQG4</accession>
<dbReference type="PROSITE" id="PS50850">
    <property type="entry name" value="MFS"/>
    <property type="match status" value="1"/>
</dbReference>
<keyword evidence="3 6" id="KW-0812">Transmembrane</keyword>
<dbReference type="PANTHER" id="PTHR43791:SF36">
    <property type="entry name" value="TRANSPORTER, PUTATIVE (AFU_ORTHOLOGUE AFUA_6G08340)-RELATED"/>
    <property type="match status" value="1"/>
</dbReference>
<feature type="transmembrane region" description="Helical" evidence="6">
    <location>
        <begin position="119"/>
        <end position="142"/>
    </location>
</feature>
<comment type="caution">
    <text evidence="8">The sequence shown here is derived from an EMBL/GenBank/DDBJ whole genome shotgun (WGS) entry which is preliminary data.</text>
</comment>
<feature type="transmembrane region" description="Helical" evidence="6">
    <location>
        <begin position="377"/>
        <end position="400"/>
    </location>
</feature>
<dbReference type="InterPro" id="IPR036259">
    <property type="entry name" value="MFS_trans_sf"/>
</dbReference>
<evidence type="ECO:0000256" key="4">
    <source>
        <dbReference type="ARBA" id="ARBA00022989"/>
    </source>
</evidence>
<dbReference type="PANTHER" id="PTHR43791">
    <property type="entry name" value="PERMEASE-RELATED"/>
    <property type="match status" value="1"/>
</dbReference>
<feature type="transmembrane region" description="Helical" evidence="6">
    <location>
        <begin position="63"/>
        <end position="83"/>
    </location>
</feature>
<evidence type="ECO:0000256" key="2">
    <source>
        <dbReference type="ARBA" id="ARBA00022448"/>
    </source>
</evidence>
<dbReference type="CDD" id="cd17319">
    <property type="entry name" value="MFS_ExuT_GudP_like"/>
    <property type="match status" value="1"/>
</dbReference>
<dbReference type="Proteomes" id="UP001501257">
    <property type="component" value="Unassembled WGS sequence"/>
</dbReference>
<evidence type="ECO:0000259" key="7">
    <source>
        <dbReference type="PROSITE" id="PS50850"/>
    </source>
</evidence>
<feature type="transmembrane region" description="Helical" evidence="6">
    <location>
        <begin position="412"/>
        <end position="431"/>
    </location>
</feature>
<organism evidence="8 9">
    <name type="scientific">Paeniglutamicibacter antarcticus</name>
    <dbReference type="NCBI Taxonomy" id="494023"/>
    <lineage>
        <taxon>Bacteria</taxon>
        <taxon>Bacillati</taxon>
        <taxon>Actinomycetota</taxon>
        <taxon>Actinomycetes</taxon>
        <taxon>Micrococcales</taxon>
        <taxon>Micrococcaceae</taxon>
        <taxon>Paeniglutamicibacter</taxon>
    </lineage>
</organism>
<feature type="domain" description="Major facilitator superfamily (MFS) profile" evidence="7">
    <location>
        <begin position="30"/>
        <end position="436"/>
    </location>
</feature>
<evidence type="ECO:0000256" key="5">
    <source>
        <dbReference type="ARBA" id="ARBA00023136"/>
    </source>
</evidence>
<dbReference type="RefSeq" id="WP_210101445.1">
    <property type="nucleotide sequence ID" value="NZ_BAABLK010000092.1"/>
</dbReference>
<name>A0ABP9TQG4_9MICC</name>
<dbReference type="SUPFAM" id="SSF103473">
    <property type="entry name" value="MFS general substrate transporter"/>
    <property type="match status" value="1"/>
</dbReference>
<dbReference type="EMBL" id="BAABLK010000092">
    <property type="protein sequence ID" value="GAA5228974.1"/>
    <property type="molecule type" value="Genomic_DNA"/>
</dbReference>
<feature type="transmembrane region" description="Helical" evidence="6">
    <location>
        <begin position="95"/>
        <end position="113"/>
    </location>
</feature>
<evidence type="ECO:0000256" key="6">
    <source>
        <dbReference type="SAM" id="Phobius"/>
    </source>
</evidence>
<evidence type="ECO:0000256" key="1">
    <source>
        <dbReference type="ARBA" id="ARBA00004651"/>
    </source>
</evidence>
<reference evidence="9" key="1">
    <citation type="journal article" date="2019" name="Int. J. Syst. Evol. Microbiol.">
        <title>The Global Catalogue of Microorganisms (GCM) 10K type strain sequencing project: providing services to taxonomists for standard genome sequencing and annotation.</title>
        <authorList>
            <consortium name="The Broad Institute Genomics Platform"/>
            <consortium name="The Broad Institute Genome Sequencing Center for Infectious Disease"/>
            <person name="Wu L."/>
            <person name="Ma J."/>
        </authorList>
    </citation>
    <scope>NUCLEOTIDE SEQUENCE [LARGE SCALE GENOMIC DNA]</scope>
    <source>
        <strain evidence="9">JCM 18952</strain>
    </source>
</reference>
<feature type="transmembrane region" description="Helical" evidence="6">
    <location>
        <begin position="26"/>
        <end position="43"/>
    </location>
</feature>
<keyword evidence="9" id="KW-1185">Reference proteome</keyword>
<keyword evidence="4 6" id="KW-1133">Transmembrane helix</keyword>
<evidence type="ECO:0000256" key="3">
    <source>
        <dbReference type="ARBA" id="ARBA00022692"/>
    </source>
</evidence>
<evidence type="ECO:0000313" key="8">
    <source>
        <dbReference type="EMBL" id="GAA5228974.1"/>
    </source>
</evidence>
<evidence type="ECO:0000313" key="9">
    <source>
        <dbReference type="Proteomes" id="UP001501257"/>
    </source>
</evidence>
<dbReference type="InterPro" id="IPR011701">
    <property type="entry name" value="MFS"/>
</dbReference>
<gene>
    <name evidence="8" type="ORF">GCM10025778_35130</name>
</gene>
<dbReference type="InterPro" id="IPR020846">
    <property type="entry name" value="MFS_dom"/>
</dbReference>
<keyword evidence="2" id="KW-0813">Transport</keyword>
<keyword evidence="5 6" id="KW-0472">Membrane</keyword>
<dbReference type="Gene3D" id="1.20.1250.20">
    <property type="entry name" value="MFS general substrate transporter like domains"/>
    <property type="match status" value="2"/>
</dbReference>
<feature type="transmembrane region" description="Helical" evidence="6">
    <location>
        <begin position="154"/>
        <end position="176"/>
    </location>
</feature>
<proteinExistence type="predicted"/>
<feature type="transmembrane region" description="Helical" evidence="6">
    <location>
        <begin position="188"/>
        <end position="211"/>
    </location>
</feature>
<feature type="transmembrane region" description="Helical" evidence="6">
    <location>
        <begin position="346"/>
        <end position="365"/>
    </location>
</feature>
<comment type="subcellular location">
    <subcellularLocation>
        <location evidence="1">Cell membrane</location>
        <topology evidence="1">Multi-pass membrane protein</topology>
    </subcellularLocation>
</comment>
<feature type="transmembrane region" description="Helical" evidence="6">
    <location>
        <begin position="257"/>
        <end position="278"/>
    </location>
</feature>
<protein>
    <submittedName>
        <fullName evidence="8">MFS transporter</fullName>
    </submittedName>
</protein>